<keyword evidence="3" id="KW-0472">Membrane</keyword>
<evidence type="ECO:0000256" key="5">
    <source>
        <dbReference type="ARBA" id="ARBA00023288"/>
    </source>
</evidence>
<keyword evidence="1" id="KW-1003">Cell membrane</keyword>
<protein>
    <recommendedName>
        <fullName evidence="9">YnfC family lipoprotein</fullName>
    </recommendedName>
</protein>
<evidence type="ECO:0000313" key="8">
    <source>
        <dbReference type="Proteomes" id="UP000183569"/>
    </source>
</evidence>
<gene>
    <name evidence="7" type="ORF">SAMN02927897_00583</name>
</gene>
<comment type="caution">
    <text evidence="7">The sequence shown here is derived from an EMBL/GenBank/DDBJ whole genome shotgun (WGS) entry which is preliminary data.</text>
</comment>
<dbReference type="AlphaFoldDB" id="A0A1G4XEC4"/>
<reference evidence="7 8" key="1">
    <citation type="submission" date="2016-10" db="EMBL/GenBank/DDBJ databases">
        <authorList>
            <person name="Varghese N."/>
            <person name="Submissions S."/>
        </authorList>
    </citation>
    <scope>NUCLEOTIDE SEQUENCE [LARGE SCALE GENOMIC DNA]</scope>
    <source>
        <strain evidence="7 8">CGMCC 1.12102</strain>
    </source>
</reference>
<evidence type="ECO:0000256" key="1">
    <source>
        <dbReference type="ARBA" id="ARBA00022475"/>
    </source>
</evidence>
<keyword evidence="2 6" id="KW-0732">Signal</keyword>
<dbReference type="InterPro" id="IPR010646">
    <property type="entry name" value="UPF0257"/>
</dbReference>
<feature type="signal peptide" evidence="6">
    <location>
        <begin position="1"/>
        <end position="24"/>
    </location>
</feature>
<dbReference type="EMBL" id="FMUI01000002">
    <property type="protein sequence ID" value="SCX39527.1"/>
    <property type="molecule type" value="Genomic_DNA"/>
</dbReference>
<dbReference type="Pfam" id="PF06788">
    <property type="entry name" value="UPF0257"/>
    <property type="match status" value="1"/>
</dbReference>
<feature type="chain" id="PRO_5032990011" description="YnfC family lipoprotein" evidence="6">
    <location>
        <begin position="25"/>
        <end position="244"/>
    </location>
</feature>
<dbReference type="GO" id="GO:0005886">
    <property type="term" value="C:plasma membrane"/>
    <property type="evidence" value="ECO:0007669"/>
    <property type="project" value="InterPro"/>
</dbReference>
<keyword evidence="4" id="KW-0564">Palmitate</keyword>
<dbReference type="Proteomes" id="UP000183569">
    <property type="component" value="Unassembled WGS sequence"/>
</dbReference>
<proteinExistence type="predicted"/>
<name>A0A1G4XEC4_9ENTR</name>
<evidence type="ECO:0000256" key="2">
    <source>
        <dbReference type="ARBA" id="ARBA00022729"/>
    </source>
</evidence>
<organism evidence="7 8">
    <name type="scientific">Kosakonia sacchari</name>
    <dbReference type="NCBI Taxonomy" id="1158459"/>
    <lineage>
        <taxon>Bacteria</taxon>
        <taxon>Pseudomonadati</taxon>
        <taxon>Pseudomonadota</taxon>
        <taxon>Gammaproteobacteria</taxon>
        <taxon>Enterobacterales</taxon>
        <taxon>Enterobacteriaceae</taxon>
        <taxon>Kosakonia</taxon>
    </lineage>
</organism>
<dbReference type="PROSITE" id="PS51257">
    <property type="entry name" value="PROKAR_LIPOPROTEIN"/>
    <property type="match status" value="1"/>
</dbReference>
<evidence type="ECO:0008006" key="9">
    <source>
        <dbReference type="Google" id="ProtNLM"/>
    </source>
</evidence>
<accession>A0A1G4XEC4</accession>
<evidence type="ECO:0000256" key="3">
    <source>
        <dbReference type="ARBA" id="ARBA00023136"/>
    </source>
</evidence>
<sequence length="244" mass="26876">MAEVKICSYLLALTLGFTTTAACAQQTYIPVLLNLSTLLDFNPVKGPVKTIDSVGTDDKGNEVYTLHMALSAEGCVQTLRRDDKSNNSHINFVKEEKALKGTFNGQPVAYGLDDKCNLMSRDDSDGHLDYKTNAQGLLGETMLRTLKITDHFYDTAGNIKKVQYYSGDLVASSTSIRYPDSVNKPLDYTMVNESALDARFNFTAVSECQYDERQVPVLCHVKVTPANSGNALTHMTVATRASFY</sequence>
<evidence type="ECO:0000313" key="7">
    <source>
        <dbReference type="EMBL" id="SCX39527.1"/>
    </source>
</evidence>
<keyword evidence="5" id="KW-0449">Lipoprotein</keyword>
<evidence type="ECO:0000256" key="6">
    <source>
        <dbReference type="SAM" id="SignalP"/>
    </source>
</evidence>
<evidence type="ECO:0000256" key="4">
    <source>
        <dbReference type="ARBA" id="ARBA00023139"/>
    </source>
</evidence>